<evidence type="ECO:0000313" key="3">
    <source>
        <dbReference type="Proteomes" id="UP000887013"/>
    </source>
</evidence>
<organism evidence="2 3">
    <name type="scientific">Nephila pilipes</name>
    <name type="common">Giant wood spider</name>
    <name type="synonym">Nephila maculata</name>
    <dbReference type="NCBI Taxonomy" id="299642"/>
    <lineage>
        <taxon>Eukaryota</taxon>
        <taxon>Metazoa</taxon>
        <taxon>Ecdysozoa</taxon>
        <taxon>Arthropoda</taxon>
        <taxon>Chelicerata</taxon>
        <taxon>Arachnida</taxon>
        <taxon>Araneae</taxon>
        <taxon>Araneomorphae</taxon>
        <taxon>Entelegynae</taxon>
        <taxon>Araneoidea</taxon>
        <taxon>Nephilidae</taxon>
        <taxon>Nephila</taxon>
    </lineage>
</organism>
<evidence type="ECO:0000313" key="2">
    <source>
        <dbReference type="EMBL" id="GFU04028.1"/>
    </source>
</evidence>
<feature type="compositionally biased region" description="Polar residues" evidence="1">
    <location>
        <begin position="81"/>
        <end position="91"/>
    </location>
</feature>
<reference evidence="2" key="1">
    <citation type="submission" date="2020-08" db="EMBL/GenBank/DDBJ databases">
        <title>Multicomponent nature underlies the extraordinary mechanical properties of spider dragline silk.</title>
        <authorList>
            <person name="Kono N."/>
            <person name="Nakamura H."/>
            <person name="Mori M."/>
            <person name="Yoshida Y."/>
            <person name="Ohtoshi R."/>
            <person name="Malay A.D."/>
            <person name="Moran D.A.P."/>
            <person name="Tomita M."/>
            <person name="Numata K."/>
            <person name="Arakawa K."/>
        </authorList>
    </citation>
    <scope>NUCLEOTIDE SEQUENCE</scope>
</reference>
<dbReference type="EMBL" id="BMAW01027786">
    <property type="protein sequence ID" value="GFU04028.1"/>
    <property type="molecule type" value="Genomic_DNA"/>
</dbReference>
<evidence type="ECO:0000256" key="1">
    <source>
        <dbReference type="SAM" id="MobiDB-lite"/>
    </source>
</evidence>
<gene>
    <name evidence="2" type="ORF">NPIL_493781</name>
</gene>
<protein>
    <submittedName>
        <fullName evidence="2">Uncharacterized protein</fullName>
    </submittedName>
</protein>
<dbReference type="AlphaFoldDB" id="A0A8X6Q3B5"/>
<sequence length="127" mass="14203">MHVKNDLFAQATKIQTNTVCRCSRGSCVLGSKKVIVGPLNCFLEPNKHWQVRGDTKKIQTGDSKSGKTIFDLERKHYPRNARQSNHRSPTTVRIGHDITYPPYSPDFSQQGGRQGSTFHQGHGGKLV</sequence>
<feature type="compositionally biased region" description="Polar residues" evidence="1">
    <location>
        <begin position="106"/>
        <end position="119"/>
    </location>
</feature>
<dbReference type="Proteomes" id="UP000887013">
    <property type="component" value="Unassembled WGS sequence"/>
</dbReference>
<keyword evidence="3" id="KW-1185">Reference proteome</keyword>
<accession>A0A8X6Q3B5</accession>
<comment type="caution">
    <text evidence="2">The sequence shown here is derived from an EMBL/GenBank/DDBJ whole genome shotgun (WGS) entry which is preliminary data.</text>
</comment>
<proteinExistence type="predicted"/>
<name>A0A8X6Q3B5_NEPPI</name>
<feature type="region of interest" description="Disordered" evidence="1">
    <location>
        <begin position="77"/>
        <end position="127"/>
    </location>
</feature>